<evidence type="ECO:0000313" key="10">
    <source>
        <dbReference type="Proteomes" id="UP000814243"/>
    </source>
</evidence>
<evidence type="ECO:0000256" key="2">
    <source>
        <dbReference type="ARBA" id="ARBA00004123"/>
    </source>
</evidence>
<dbReference type="PANTHER" id="PTHR22930:SF289">
    <property type="entry name" value="DDE TNP4 DOMAIN-CONTAINING PROTEIN-RELATED"/>
    <property type="match status" value="1"/>
</dbReference>
<dbReference type="InterPro" id="IPR045249">
    <property type="entry name" value="HARBI1-like"/>
</dbReference>
<feature type="domain" description="DDE Tnp4" evidence="8">
    <location>
        <begin position="67"/>
        <end position="124"/>
    </location>
</feature>
<evidence type="ECO:0000256" key="7">
    <source>
        <dbReference type="ARBA" id="ARBA00023242"/>
    </source>
</evidence>
<keyword evidence="4" id="KW-0540">Nuclease</keyword>
<dbReference type="PANTHER" id="PTHR22930">
    <property type="match status" value="1"/>
</dbReference>
<sequence>MEPPRQDAPSNKYFYFRFYNKFNMPGELGCIDCTHVAIVRPVENEERYYCRKQYHSLNVQLVIFSLFLGYSGYPLRRYMMTPVTDVTPDTPEAHYTSVHVRTRNNVERTIGLLKARFRCLLSSLVSGLLGPMLL</sequence>
<evidence type="ECO:0000256" key="3">
    <source>
        <dbReference type="ARBA" id="ARBA00006958"/>
    </source>
</evidence>
<evidence type="ECO:0000256" key="4">
    <source>
        <dbReference type="ARBA" id="ARBA00022722"/>
    </source>
</evidence>
<gene>
    <name evidence="9" type="ORF">HF086_012278</name>
</gene>
<dbReference type="GO" id="GO:0004518">
    <property type="term" value="F:nuclease activity"/>
    <property type="evidence" value="ECO:0007669"/>
    <property type="project" value="UniProtKB-KW"/>
</dbReference>
<evidence type="ECO:0000256" key="5">
    <source>
        <dbReference type="ARBA" id="ARBA00022723"/>
    </source>
</evidence>
<dbReference type="EMBL" id="JACEFF010000542">
    <property type="protein sequence ID" value="KAH9635609.1"/>
    <property type="molecule type" value="Genomic_DNA"/>
</dbReference>
<dbReference type="GO" id="GO:0016787">
    <property type="term" value="F:hydrolase activity"/>
    <property type="evidence" value="ECO:0007669"/>
    <property type="project" value="UniProtKB-KW"/>
</dbReference>
<organism evidence="9 10">
    <name type="scientific">Spodoptera exigua</name>
    <name type="common">Beet armyworm</name>
    <name type="synonym">Noctua fulgens</name>
    <dbReference type="NCBI Taxonomy" id="7107"/>
    <lineage>
        <taxon>Eukaryota</taxon>
        <taxon>Metazoa</taxon>
        <taxon>Ecdysozoa</taxon>
        <taxon>Arthropoda</taxon>
        <taxon>Hexapoda</taxon>
        <taxon>Insecta</taxon>
        <taxon>Pterygota</taxon>
        <taxon>Neoptera</taxon>
        <taxon>Endopterygota</taxon>
        <taxon>Lepidoptera</taxon>
        <taxon>Glossata</taxon>
        <taxon>Ditrysia</taxon>
        <taxon>Noctuoidea</taxon>
        <taxon>Noctuidae</taxon>
        <taxon>Amphipyrinae</taxon>
        <taxon>Spodoptera</taxon>
    </lineage>
</organism>
<comment type="caution">
    <text evidence="9">The sequence shown here is derived from an EMBL/GenBank/DDBJ whole genome shotgun (WGS) entry which is preliminary data.</text>
</comment>
<dbReference type="InterPro" id="IPR027806">
    <property type="entry name" value="HARBI1_dom"/>
</dbReference>
<dbReference type="Pfam" id="PF13359">
    <property type="entry name" value="DDE_Tnp_4"/>
    <property type="match status" value="1"/>
</dbReference>
<dbReference type="AlphaFoldDB" id="A0A922MFB8"/>
<name>A0A922MFB8_SPOEX</name>
<evidence type="ECO:0000259" key="8">
    <source>
        <dbReference type="Pfam" id="PF13359"/>
    </source>
</evidence>
<keyword evidence="5" id="KW-0479">Metal-binding</keyword>
<dbReference type="GO" id="GO:0005634">
    <property type="term" value="C:nucleus"/>
    <property type="evidence" value="ECO:0007669"/>
    <property type="project" value="UniProtKB-SubCell"/>
</dbReference>
<comment type="cofactor">
    <cofactor evidence="1">
        <name>a divalent metal cation</name>
        <dbReference type="ChEBI" id="CHEBI:60240"/>
    </cofactor>
</comment>
<dbReference type="GO" id="GO:0046872">
    <property type="term" value="F:metal ion binding"/>
    <property type="evidence" value="ECO:0007669"/>
    <property type="project" value="UniProtKB-KW"/>
</dbReference>
<comment type="subcellular location">
    <subcellularLocation>
        <location evidence="2">Nucleus</location>
    </subcellularLocation>
</comment>
<evidence type="ECO:0000256" key="1">
    <source>
        <dbReference type="ARBA" id="ARBA00001968"/>
    </source>
</evidence>
<dbReference type="Proteomes" id="UP000814243">
    <property type="component" value="Unassembled WGS sequence"/>
</dbReference>
<comment type="similarity">
    <text evidence="3">Belongs to the HARBI1 family.</text>
</comment>
<keyword evidence="7" id="KW-0539">Nucleus</keyword>
<evidence type="ECO:0000313" key="9">
    <source>
        <dbReference type="EMBL" id="KAH9635609.1"/>
    </source>
</evidence>
<protein>
    <recommendedName>
        <fullName evidence="8">DDE Tnp4 domain-containing protein</fullName>
    </recommendedName>
</protein>
<keyword evidence="6" id="KW-0378">Hydrolase</keyword>
<proteinExistence type="inferred from homology"/>
<reference evidence="9" key="1">
    <citation type="journal article" date="2021" name="G3 (Bethesda)">
        <title>Genome and transcriptome analysis of the beet armyworm Spodoptera exigua reveals targets for pest control. .</title>
        <authorList>
            <person name="Simon S."/>
            <person name="Breeschoten T."/>
            <person name="Jansen H.J."/>
            <person name="Dirks R.P."/>
            <person name="Schranz M.E."/>
            <person name="Ros V.I.D."/>
        </authorList>
    </citation>
    <scope>NUCLEOTIDE SEQUENCE</scope>
    <source>
        <strain evidence="9">TB_SE_WUR_2020</strain>
    </source>
</reference>
<accession>A0A922MFB8</accession>
<evidence type="ECO:0000256" key="6">
    <source>
        <dbReference type="ARBA" id="ARBA00022801"/>
    </source>
</evidence>